<feature type="compositionally biased region" description="Basic residues" evidence="7">
    <location>
        <begin position="594"/>
        <end position="605"/>
    </location>
</feature>
<dbReference type="GO" id="GO:0005634">
    <property type="term" value="C:nucleus"/>
    <property type="evidence" value="ECO:0007669"/>
    <property type="project" value="TreeGrafter"/>
</dbReference>
<accession>G7E750</accession>
<proteinExistence type="predicted"/>
<keyword evidence="9" id="KW-1185">Reference proteome</keyword>
<dbReference type="NCBIfam" id="TIGR00629">
    <property type="entry name" value="uvde"/>
    <property type="match status" value="1"/>
</dbReference>
<evidence type="ECO:0000256" key="2">
    <source>
        <dbReference type="ARBA" id="ARBA00022759"/>
    </source>
</evidence>
<dbReference type="AlphaFoldDB" id="G7E750"/>
<dbReference type="PANTHER" id="PTHR31290:SF5">
    <property type="entry name" value="UV-DAMAGE ENDONUCLEASE"/>
    <property type="match status" value="1"/>
</dbReference>
<feature type="compositionally biased region" description="Basic residues" evidence="7">
    <location>
        <begin position="691"/>
        <end position="705"/>
    </location>
</feature>
<dbReference type="Pfam" id="PF03851">
    <property type="entry name" value="UvdE"/>
    <property type="match status" value="1"/>
</dbReference>
<dbReference type="STRING" id="764103.G7E750"/>
<feature type="compositionally biased region" description="Basic residues" evidence="7">
    <location>
        <begin position="243"/>
        <end position="253"/>
    </location>
</feature>
<dbReference type="OrthoDB" id="541883at2759"/>
<dbReference type="GO" id="GO:0043504">
    <property type="term" value="P:mitochondrial DNA repair"/>
    <property type="evidence" value="ECO:0007669"/>
    <property type="project" value="TreeGrafter"/>
</dbReference>
<dbReference type="EMBL" id="BABT02000153">
    <property type="protein sequence ID" value="GAA98660.1"/>
    <property type="molecule type" value="Genomic_DNA"/>
</dbReference>
<feature type="compositionally biased region" description="Basic residues" evidence="7">
    <location>
        <begin position="175"/>
        <end position="184"/>
    </location>
</feature>
<comment type="caution">
    <text evidence="8">The sequence shown here is derived from an EMBL/GenBank/DDBJ whole genome shotgun (WGS) entry which is preliminary data.</text>
</comment>
<dbReference type="GO" id="GO:0004519">
    <property type="term" value="F:endonuclease activity"/>
    <property type="evidence" value="ECO:0007669"/>
    <property type="project" value="UniProtKB-KW"/>
</dbReference>
<sequence>MRKRNARKPVEPKLSTVLASILLSAKGFTRCFRVSGLASGRGGLQASRSRPIRLAAMTASSILPPPGPVTPLRRSSGRAGRAEVSYAELSEYDAASMSAKAAPVTPAQPAMDESMVTPYSQETSRVYVDDTPASTMASSPSSSRGASPMTPVKEEELNIQVDIQLDESAVAPAPKKARKPRAKKVKAEAVEAAPGEEMAAAADDPLKKPTRKRKAKDVKPVIDGAASDDSALTPLSGEDEKPKKTKKARKPRAPKPEPVYDIPDLLPEQKKTTTFKGRLGYACLCTVMRNKKPDPVFCARTCRIDTIKKEGMDYLKEIGRQNMRDLAELIEWNEQHHIRFLRLSSEMFPFASHQEYGFTLEFADEELKAAGALANKYGHRLTTHPGQFTQLGSPRPNVVENAVRDLTYHCEMLDRMGMGKDSVMIIHGGGVYGDKEAALARFRVNYREKLSQNIRDRLVLENDEICYNCDDLLPMCEELGIPLVLDYHHDWIYPSSQPVSELIPRIQKLWDAKGIKPKQHLSEPRPGAVSIMERRAHADRCQTLPADLPDDMDLMIEAKDKEQAVFHLFRVYDLAPTIYKSLRPPAEVETLRTNGRKSHSPKKKAKVEAEEGLEDPEAALDGDSAAVDGVAPLPEPAALEGAEETAKPKRKRASKGKGKAKADEVPPAEAKPAEAELVEEQTELQPEEAKPKRKRAPRKKAHKKTAAAEEPLAALEQASVAPAAIPADTEMQPASLAA</sequence>
<dbReference type="GO" id="GO:0005739">
    <property type="term" value="C:mitochondrion"/>
    <property type="evidence" value="ECO:0007669"/>
    <property type="project" value="TreeGrafter"/>
</dbReference>
<feature type="region of interest" description="Disordered" evidence="7">
    <location>
        <begin position="588"/>
        <end position="618"/>
    </location>
</feature>
<evidence type="ECO:0000256" key="5">
    <source>
        <dbReference type="ARBA" id="ARBA00022801"/>
    </source>
</evidence>
<evidence type="ECO:0000313" key="9">
    <source>
        <dbReference type="Proteomes" id="UP000009131"/>
    </source>
</evidence>
<feature type="region of interest" description="Disordered" evidence="7">
    <location>
        <begin position="637"/>
        <end position="714"/>
    </location>
</feature>
<dbReference type="SUPFAM" id="SSF51658">
    <property type="entry name" value="Xylose isomerase-like"/>
    <property type="match status" value="1"/>
</dbReference>
<dbReference type="eggNOG" id="ENOG502QTMI">
    <property type="taxonomic scope" value="Eukaryota"/>
</dbReference>
<dbReference type="InterPro" id="IPR004601">
    <property type="entry name" value="UvdE"/>
</dbReference>
<evidence type="ECO:0008006" key="10">
    <source>
        <dbReference type="Google" id="ProtNLM"/>
    </source>
</evidence>
<evidence type="ECO:0000256" key="1">
    <source>
        <dbReference type="ARBA" id="ARBA00022722"/>
    </source>
</evidence>
<protein>
    <recommendedName>
        <fullName evidence="10">UV-endonuclease UvdE</fullName>
    </recommendedName>
</protein>
<dbReference type="InterPro" id="IPR036237">
    <property type="entry name" value="Xyl_isomerase-like_sf"/>
</dbReference>
<dbReference type="InParanoid" id="G7E750"/>
<keyword evidence="6" id="KW-0234">DNA repair</keyword>
<evidence type="ECO:0000313" key="8">
    <source>
        <dbReference type="EMBL" id="GAA98660.1"/>
    </source>
</evidence>
<dbReference type="GO" id="GO:0016787">
    <property type="term" value="F:hydrolase activity"/>
    <property type="evidence" value="ECO:0007669"/>
    <property type="project" value="UniProtKB-KW"/>
</dbReference>
<feature type="compositionally biased region" description="Acidic residues" evidence="7">
    <location>
        <begin position="676"/>
        <end position="686"/>
    </location>
</feature>
<reference evidence="8 9" key="1">
    <citation type="journal article" date="2011" name="J. Gen. Appl. Microbiol.">
        <title>Draft genome sequencing of the enigmatic basidiomycete Mixia osmundae.</title>
        <authorList>
            <person name="Nishida H."/>
            <person name="Nagatsuka Y."/>
            <person name="Sugiyama J."/>
        </authorList>
    </citation>
    <scope>NUCLEOTIDE SEQUENCE [LARGE SCALE GENOMIC DNA]</scope>
    <source>
        <strain evidence="9">CBS 9802 / IAM 14324 / JCM 22182 / KY 12970</strain>
    </source>
</reference>
<evidence type="ECO:0000256" key="4">
    <source>
        <dbReference type="ARBA" id="ARBA00022769"/>
    </source>
</evidence>
<dbReference type="Gene3D" id="3.20.20.150">
    <property type="entry name" value="Divalent-metal-dependent TIM barrel enzymes"/>
    <property type="match status" value="1"/>
</dbReference>
<feature type="compositionally biased region" description="Basic residues" evidence="7">
    <location>
        <begin position="648"/>
        <end position="659"/>
    </location>
</feature>
<dbReference type="HOGENOM" id="CLU_017168_2_1_1"/>
<keyword evidence="4" id="KW-0228">DNA excision</keyword>
<keyword evidence="3" id="KW-0227">DNA damage</keyword>
<name>G7E750_MIXOS</name>
<feature type="region of interest" description="Disordered" evidence="7">
    <location>
        <begin position="170"/>
        <end position="263"/>
    </location>
</feature>
<evidence type="ECO:0000256" key="7">
    <source>
        <dbReference type="SAM" id="MobiDB-lite"/>
    </source>
</evidence>
<dbReference type="Proteomes" id="UP000009131">
    <property type="component" value="Unassembled WGS sequence"/>
</dbReference>
<organism evidence="8 9">
    <name type="scientific">Mixia osmundae (strain CBS 9802 / IAM 14324 / JCM 22182 / KY 12970)</name>
    <dbReference type="NCBI Taxonomy" id="764103"/>
    <lineage>
        <taxon>Eukaryota</taxon>
        <taxon>Fungi</taxon>
        <taxon>Dikarya</taxon>
        <taxon>Basidiomycota</taxon>
        <taxon>Pucciniomycotina</taxon>
        <taxon>Mixiomycetes</taxon>
        <taxon>Mixiales</taxon>
        <taxon>Mixiaceae</taxon>
        <taxon>Mixia</taxon>
    </lineage>
</organism>
<keyword evidence="1" id="KW-0540">Nuclease</keyword>
<dbReference type="GO" id="GO:0009411">
    <property type="term" value="P:response to UV"/>
    <property type="evidence" value="ECO:0007669"/>
    <property type="project" value="InterPro"/>
</dbReference>
<feature type="region of interest" description="Disordered" evidence="7">
    <location>
        <begin position="129"/>
        <end position="151"/>
    </location>
</feature>
<evidence type="ECO:0000256" key="3">
    <source>
        <dbReference type="ARBA" id="ARBA00022763"/>
    </source>
</evidence>
<evidence type="ECO:0000256" key="6">
    <source>
        <dbReference type="ARBA" id="ARBA00023204"/>
    </source>
</evidence>
<gene>
    <name evidence="8" type="primary">Mo05348</name>
    <name evidence="8" type="ORF">E5Q_05348</name>
</gene>
<keyword evidence="2" id="KW-0255">Endonuclease</keyword>
<dbReference type="RefSeq" id="XP_014567533.1">
    <property type="nucleotide sequence ID" value="XM_014712047.1"/>
</dbReference>
<keyword evidence="5" id="KW-0378">Hydrolase</keyword>
<feature type="compositionally biased region" description="Low complexity" evidence="7">
    <location>
        <begin position="190"/>
        <end position="202"/>
    </location>
</feature>
<dbReference type="PANTHER" id="PTHR31290">
    <property type="entry name" value="UV-DAMAGE ENDONUCLEASE"/>
    <property type="match status" value="1"/>
</dbReference>
<feature type="compositionally biased region" description="Low complexity" evidence="7">
    <location>
        <begin position="131"/>
        <end position="150"/>
    </location>
</feature>
<dbReference type="GO" id="GO:0006289">
    <property type="term" value="P:nucleotide-excision repair"/>
    <property type="evidence" value="ECO:0007669"/>
    <property type="project" value="InterPro"/>
</dbReference>
<reference evidence="8 9" key="2">
    <citation type="journal article" date="2012" name="Open Biol.">
        <title>Characteristics of nucleosomes and linker DNA regions on the genome of the basidiomycete Mixia osmundae revealed by mono- and dinucleosome mapping.</title>
        <authorList>
            <person name="Nishida H."/>
            <person name="Kondo S."/>
            <person name="Matsumoto T."/>
            <person name="Suzuki Y."/>
            <person name="Yoshikawa H."/>
            <person name="Taylor T.D."/>
            <person name="Sugiyama J."/>
        </authorList>
    </citation>
    <scope>NUCLEOTIDE SEQUENCE [LARGE SCALE GENOMIC DNA]</scope>
    <source>
        <strain evidence="9">CBS 9802 / IAM 14324 / JCM 22182 / KY 12970</strain>
    </source>
</reference>